<evidence type="ECO:0000313" key="2">
    <source>
        <dbReference type="EMBL" id="PSK34162.1"/>
    </source>
</evidence>
<dbReference type="InterPro" id="IPR053029">
    <property type="entry name" value="RNA_pol_I-specific_init_factor"/>
</dbReference>
<dbReference type="GO" id="GO:0017025">
    <property type="term" value="F:TBP-class protein binding"/>
    <property type="evidence" value="ECO:0007669"/>
    <property type="project" value="TreeGrafter"/>
</dbReference>
<dbReference type="EMBL" id="NHZQ01000447">
    <property type="protein sequence ID" value="PSK34162.1"/>
    <property type="molecule type" value="Genomic_DNA"/>
</dbReference>
<dbReference type="GO" id="GO:0001181">
    <property type="term" value="F:RNA polymerase I general transcription initiation factor activity"/>
    <property type="evidence" value="ECO:0007669"/>
    <property type="project" value="InterPro"/>
</dbReference>
<comment type="caution">
    <text evidence="2">The sequence shown here is derived from an EMBL/GenBank/DDBJ whole genome shotgun (WGS) entry which is preliminary data.</text>
</comment>
<dbReference type="PANTHER" id="PTHR28244:SF1">
    <property type="entry name" value="RNA POLYMERASE I-SPECIFIC TRANSCRIPTION INITIATION FACTOR RRN11"/>
    <property type="match status" value="1"/>
</dbReference>
<dbReference type="Pfam" id="PF04090">
    <property type="entry name" value="Rrn11"/>
    <property type="match status" value="1"/>
</dbReference>
<keyword evidence="3" id="KW-1185">Reference proteome</keyword>
<proteinExistence type="predicted"/>
<sequence length="410" mass="45206">MRLAADFAPIWEIVEPKTTTTPGTGGAASRRSKKRSRSKQSEEEAEQEERQSSPRPRVRSRSRSRVDVKDQYYVAGYDPDQPLPSASFPHSPIPSKRGVPSQFEREDAFASLNPPLQVTPPSQQAEQSSLQRQHVSVMNQILHISLLRGDYHRAGQAFSLLLRAAPSKTNINLRTNGNWGVGAEILLRQGKNNPRQTPGHRTFAHDDNDSFSLPSSPPQADVEESNTPFISSDGIAAAKAYYEALILQHPFDKLNPHSTDARTFYPALFSLLIYDASEGAKAALARLPPPSAPSSDSESDQSDQDNERQAATTDIKRAELSSAKTIARQIDDILVSPPYDRFVPLLRLRGMVALWEADLCQAVAKDEGHHGGSNLADDMTTSARNTARDAFRRVISHGGTLPNEYLRHAD</sequence>
<dbReference type="GO" id="GO:0070860">
    <property type="term" value="C:RNA polymerase I core factor complex"/>
    <property type="evidence" value="ECO:0007669"/>
    <property type="project" value="TreeGrafter"/>
</dbReference>
<keyword evidence="2" id="KW-0396">Initiation factor</keyword>
<dbReference type="GO" id="GO:0042790">
    <property type="term" value="P:nucleolar large rRNA transcription by RNA polymerase I"/>
    <property type="evidence" value="ECO:0007669"/>
    <property type="project" value="TreeGrafter"/>
</dbReference>
<dbReference type="AlphaFoldDB" id="A0A2P7YDW1"/>
<dbReference type="STRING" id="40998.A0A2P7YDW1"/>
<feature type="region of interest" description="Disordered" evidence="1">
    <location>
        <begin position="285"/>
        <end position="314"/>
    </location>
</feature>
<keyword evidence="2" id="KW-0648">Protein biosynthesis</keyword>
<dbReference type="InterPro" id="IPR007224">
    <property type="entry name" value="TIF_Rrn11"/>
</dbReference>
<accession>A0A2P7YDW1</accession>
<organism evidence="2 3">
    <name type="scientific">Elsinoe australis</name>
    <dbReference type="NCBI Taxonomy" id="40998"/>
    <lineage>
        <taxon>Eukaryota</taxon>
        <taxon>Fungi</taxon>
        <taxon>Dikarya</taxon>
        <taxon>Ascomycota</taxon>
        <taxon>Pezizomycotina</taxon>
        <taxon>Dothideomycetes</taxon>
        <taxon>Dothideomycetidae</taxon>
        <taxon>Myriangiales</taxon>
        <taxon>Elsinoaceae</taxon>
        <taxon>Elsinoe</taxon>
    </lineage>
</organism>
<dbReference type="GO" id="GO:0001164">
    <property type="term" value="F:RNA polymerase I core promoter sequence-specific DNA binding"/>
    <property type="evidence" value="ECO:0007669"/>
    <property type="project" value="InterPro"/>
</dbReference>
<protein>
    <submittedName>
        <fullName evidence="2">RNA polymerase I-specific transcription initiation factor rrn11</fullName>
    </submittedName>
</protein>
<dbReference type="OrthoDB" id="2159786at2759"/>
<feature type="region of interest" description="Disordered" evidence="1">
    <location>
        <begin position="190"/>
        <end position="227"/>
    </location>
</feature>
<gene>
    <name evidence="2" type="ORF">B9Z65_8488</name>
</gene>
<reference evidence="2 3" key="1">
    <citation type="submission" date="2017-05" db="EMBL/GenBank/DDBJ databases">
        <title>Draft genome sequence of Elsinoe australis.</title>
        <authorList>
            <person name="Cheng Q."/>
        </authorList>
    </citation>
    <scope>NUCLEOTIDE SEQUENCE [LARGE SCALE GENOMIC DNA]</scope>
    <source>
        <strain evidence="2 3">NL1</strain>
    </source>
</reference>
<name>A0A2P7YDW1_9PEZI</name>
<evidence type="ECO:0000256" key="1">
    <source>
        <dbReference type="SAM" id="MobiDB-lite"/>
    </source>
</evidence>
<dbReference type="PANTHER" id="PTHR28244">
    <property type="entry name" value="RNA POLYMERASE I-SPECIFIC TRANSCRIPTION INITIATION FACTOR RRN11"/>
    <property type="match status" value="1"/>
</dbReference>
<dbReference type="GO" id="GO:0003743">
    <property type="term" value="F:translation initiation factor activity"/>
    <property type="evidence" value="ECO:0007669"/>
    <property type="project" value="UniProtKB-KW"/>
</dbReference>
<feature type="region of interest" description="Disordered" evidence="1">
    <location>
        <begin position="1"/>
        <end position="102"/>
    </location>
</feature>
<evidence type="ECO:0000313" key="3">
    <source>
        <dbReference type="Proteomes" id="UP000243723"/>
    </source>
</evidence>
<dbReference type="Proteomes" id="UP000243723">
    <property type="component" value="Unassembled WGS sequence"/>
</dbReference>